<comment type="caution">
    <text evidence="22">The sequence shown here is derived from an EMBL/GenBank/DDBJ whole genome shotgun (WGS) entry which is preliminary data.</text>
</comment>
<keyword evidence="10" id="KW-0238">DNA-binding</keyword>
<keyword evidence="5 19" id="KW-0378">Hydrolase</keyword>
<dbReference type="InterPro" id="IPR034704">
    <property type="entry name" value="Ribosomal_bL28/bL31-like_sf"/>
</dbReference>
<dbReference type="Pfam" id="PF01321">
    <property type="entry name" value="Creatinase_N"/>
    <property type="match status" value="1"/>
</dbReference>
<dbReference type="PaxDb" id="67767-A0A0J7KGR0"/>
<dbReference type="GO" id="GO:0033202">
    <property type="term" value="C:DNA helicase complex"/>
    <property type="evidence" value="ECO:0007669"/>
    <property type="project" value="TreeGrafter"/>
</dbReference>
<dbReference type="InterPro" id="IPR036005">
    <property type="entry name" value="Creatinase/aminopeptidase-like"/>
</dbReference>
<comment type="similarity">
    <text evidence="1">Belongs to the bacterial ribosomal protein bL31 family. Type A subfamily.</text>
</comment>
<dbReference type="PANTHER" id="PTHR11070">
    <property type="entry name" value="UVRD / RECB / PCRA DNA HELICASE FAMILY MEMBER"/>
    <property type="match status" value="1"/>
</dbReference>
<dbReference type="GO" id="GO:0016787">
    <property type="term" value="F:hydrolase activity"/>
    <property type="evidence" value="ECO:0007669"/>
    <property type="project" value="UniProtKB-UniRule"/>
</dbReference>
<protein>
    <recommendedName>
        <fullName evidence="17">Large ribosomal subunit protein bL31</fullName>
        <ecNumber evidence="14">5.6.2.4</ecNumber>
    </recommendedName>
    <alternativeName>
        <fullName evidence="16">50S ribosomal protein L31, chloroplastic</fullName>
    </alternativeName>
    <alternativeName>
        <fullName evidence="15">Large ribosomal subunit protein bL31c</fullName>
    </alternativeName>
</protein>
<comment type="similarity">
    <text evidence="2">Belongs to the helicase family. UvrD subfamily.</text>
</comment>
<dbReference type="Pfam" id="PF00580">
    <property type="entry name" value="UvrD-helicase"/>
    <property type="match status" value="1"/>
</dbReference>
<keyword evidence="23" id="KW-1185">Reference proteome</keyword>
<dbReference type="NCBIfam" id="TIGR00105">
    <property type="entry name" value="L31"/>
    <property type="match status" value="1"/>
</dbReference>
<gene>
    <name evidence="22" type="ORF">RF55_10985</name>
</gene>
<dbReference type="SUPFAM" id="SSF53335">
    <property type="entry name" value="S-adenosyl-L-methionine-dependent methyltransferases"/>
    <property type="match status" value="1"/>
</dbReference>
<dbReference type="Pfam" id="PF13361">
    <property type="entry name" value="UvrD_C"/>
    <property type="match status" value="1"/>
</dbReference>
<evidence type="ECO:0000256" key="12">
    <source>
        <dbReference type="ARBA" id="ARBA00023274"/>
    </source>
</evidence>
<dbReference type="GO" id="GO:0008276">
    <property type="term" value="F:protein methyltransferase activity"/>
    <property type="evidence" value="ECO:0007669"/>
    <property type="project" value="InterPro"/>
</dbReference>
<evidence type="ECO:0000256" key="2">
    <source>
        <dbReference type="ARBA" id="ARBA00009922"/>
    </source>
</evidence>
<sequence length="1516" mass="169876">MKQGIHPDYHEVNVIMSDGSEYKTRSCYGKEGDSIRLDIDPTSHPAWTGVHRIIDSGGRVARFAKRFGSLGAPKTVWLVEKTALTFEQIADFCGMHPLEVQAIADGEVGKGINGYDPVKNRQLPAGEIQRCEADTTARLKKIEQDNPVVRRTKGARYTPLARRHDRPDAIAFLLKQYPHMEDKQIVKLLGTTKDTIEKIRSRQHWNTPNIKPRDPVIMGLCTQMDLNAAINLANEKAAQKGQLDQQNEIIDELKNFEFPFSKKEHLILPSDPASYLDRLNPEQRAAVEQTEGSLLILAGAGTGKTSVLTTRFAHLLLSGKAYPSQILAVTFTNKAAREMRERIGKILDRPVEGLWLGTFHSLCVRMLRQHAPLVGLERDFLILDSDDQVRLIKQLMADLGMNPKVLAPQKALNEIQLWKDKGLTYRKLRATDEVKVGEHTLSALYQRYQERLIALNACDFGDLMLHVTEIFIKYPDILAEYQRRFRYIMVDEYQDTNAIQYLWLRLLSRRDDQSQPNLACVGDDDQSIYSWRGADVTNILRFQKDFPGANVIRLERNYRSTPTILGAASGLIAHNQGRLGKELCSGLPPQEKKDDLVKIISADDSNQEADLIAEEIVKARRKKTSFREMALLIRASFQARSFEDSFIRQSIPYRVISGQGFYERAEIRDCIAYIRALVQPADDLAFERIINLPRRGMGNVAIGKLRLEAQEQQISLQNALEAKRQNNLLKGKKGLPLIDFLEMMAEGRNRLETDTHGEVIRWLLEACGYVDYWKTQTTPDAPGRLDNIQELFRAIEEFASLEAFLEHIALVMDVDALSAEDEYVSIMTIHAAKGLEFDLVFLPGWEEGVFPSQRSLDERGTDALEEERRLAYVALTRARKTAIVSHAARRQIPEGFLENISFTVHEKDAPIFEKALQSNCLAVSIFEVDEKNLTWKVEGIKIPGEKQEELDSALDLASFLTGCTPDIFIEYVPQKGWLEKVAQEFPPLLAGQKFCINGSHLLGEKPDHPERINLYLDAGIAFGSGQHETTRGCLEALEEIAKDYPETFDGTILDMGCGSGILAMAAAKLWHHPVLGIDIEEDAVRVTQENAARNDISDLISACHADGWEGEHALKNAPYKLIFANILAGPLCEMAKDLSNALAKGGYAILAGLLAVQADEVLSSYDKTGLSLEKRFDDNGWTILLLHLRNLMKEKGIAAFIQPHDDEFLGEYIPASAERIDYISNFSGSAGLAVITLEDACVFSDGRYTEQLKTEIFPNWQGKHIIENPPQNWLKSLLKTGDKVGFDPRILTLPALKKWEKAGLEMVPVEKNLIDEIWTDRPASPATDAKTHLIEFTGQTSFEKRLFLGEFLKNSHEDAFLAADASAIAWALNIRATDLECLPIALGYALFHQNGEAEFFIDPTRLKGELEDDKIKLVPPNQLSESLARLSGKKIRFCPAETPVFLKSLIEKAGAEAVEGENPLMLPRAIKNEVEIAGHKKAQQLDGAALVKFLSFVKKNHGAGLSEVELAEKLNA</sequence>
<evidence type="ECO:0000256" key="19">
    <source>
        <dbReference type="PROSITE-ProRule" id="PRU00560"/>
    </source>
</evidence>
<evidence type="ECO:0000256" key="3">
    <source>
        <dbReference type="ARBA" id="ARBA00022730"/>
    </source>
</evidence>
<evidence type="ECO:0000259" key="21">
    <source>
        <dbReference type="PROSITE" id="PS51217"/>
    </source>
</evidence>
<dbReference type="Pfam" id="PF06325">
    <property type="entry name" value="PrmA"/>
    <property type="match status" value="1"/>
</dbReference>
<evidence type="ECO:0000256" key="15">
    <source>
        <dbReference type="ARBA" id="ARBA00035270"/>
    </source>
</evidence>
<dbReference type="InterPro" id="IPR029063">
    <property type="entry name" value="SAM-dependent_MTases_sf"/>
</dbReference>
<dbReference type="Proteomes" id="UP000036403">
    <property type="component" value="Unassembled WGS sequence"/>
</dbReference>
<feature type="domain" description="UvrD-like helicase ATP-binding" evidence="20">
    <location>
        <begin position="277"/>
        <end position="561"/>
    </location>
</feature>
<evidence type="ECO:0000313" key="23">
    <source>
        <dbReference type="Proteomes" id="UP000036403"/>
    </source>
</evidence>
<evidence type="ECO:0000313" key="22">
    <source>
        <dbReference type="EMBL" id="KMQ89396.1"/>
    </source>
</evidence>
<dbReference type="InterPro" id="IPR014016">
    <property type="entry name" value="UvrD-like_ATP-bd"/>
</dbReference>
<dbReference type="EMBL" id="LBMM01007824">
    <property type="protein sequence ID" value="KMQ89396.1"/>
    <property type="molecule type" value="Genomic_DNA"/>
</dbReference>
<keyword evidence="12" id="KW-0687">Ribonucleoprotein</keyword>
<evidence type="ECO:0000256" key="13">
    <source>
        <dbReference type="ARBA" id="ARBA00034617"/>
    </source>
</evidence>
<dbReference type="STRING" id="67767.A0A0J7KGR0"/>
<dbReference type="InterPro" id="IPR027417">
    <property type="entry name" value="P-loop_NTPase"/>
</dbReference>
<dbReference type="SUPFAM" id="SSF55920">
    <property type="entry name" value="Creatinase/aminopeptidase"/>
    <property type="match status" value="1"/>
</dbReference>
<dbReference type="GO" id="GO:0003735">
    <property type="term" value="F:structural constituent of ribosome"/>
    <property type="evidence" value="ECO:0007669"/>
    <property type="project" value="InterPro"/>
</dbReference>
<organism evidence="22 23">
    <name type="scientific">Lasius niger</name>
    <name type="common">Black garden ant</name>
    <dbReference type="NCBI Taxonomy" id="67767"/>
    <lineage>
        <taxon>Eukaryota</taxon>
        <taxon>Metazoa</taxon>
        <taxon>Ecdysozoa</taxon>
        <taxon>Arthropoda</taxon>
        <taxon>Hexapoda</taxon>
        <taxon>Insecta</taxon>
        <taxon>Pterygota</taxon>
        <taxon>Neoptera</taxon>
        <taxon>Endopterygota</taxon>
        <taxon>Hymenoptera</taxon>
        <taxon>Apocrita</taxon>
        <taxon>Aculeata</taxon>
        <taxon>Formicoidea</taxon>
        <taxon>Formicidae</taxon>
        <taxon>Formicinae</taxon>
        <taxon>Lasius</taxon>
        <taxon>Lasius</taxon>
    </lineage>
</organism>
<evidence type="ECO:0000256" key="1">
    <source>
        <dbReference type="ARBA" id="ARBA00009296"/>
    </source>
</evidence>
<dbReference type="GO" id="GO:0000725">
    <property type="term" value="P:recombinational repair"/>
    <property type="evidence" value="ECO:0007669"/>
    <property type="project" value="TreeGrafter"/>
</dbReference>
<dbReference type="GO" id="GO:0043138">
    <property type="term" value="F:3'-5' DNA helicase activity"/>
    <property type="evidence" value="ECO:0007669"/>
    <property type="project" value="UniProtKB-EC"/>
</dbReference>
<dbReference type="Pfam" id="PF06242">
    <property type="entry name" value="TrcR"/>
    <property type="match status" value="1"/>
</dbReference>
<accession>A0A0J7KGR0</accession>
<dbReference type="Pfam" id="PF01197">
    <property type="entry name" value="Ribosomal_L31"/>
    <property type="match status" value="1"/>
</dbReference>
<dbReference type="Gene3D" id="3.40.50.150">
    <property type="entry name" value="Vaccinia Virus protein VP39"/>
    <property type="match status" value="1"/>
</dbReference>
<dbReference type="PROSITE" id="PS51217">
    <property type="entry name" value="UVRD_HELICASE_CTER"/>
    <property type="match status" value="1"/>
</dbReference>
<evidence type="ECO:0000256" key="5">
    <source>
        <dbReference type="ARBA" id="ARBA00022801"/>
    </source>
</evidence>
<keyword evidence="7 19" id="KW-0067">ATP-binding</keyword>
<dbReference type="GO" id="GO:0006412">
    <property type="term" value="P:translation"/>
    <property type="evidence" value="ECO:0007669"/>
    <property type="project" value="InterPro"/>
</dbReference>
<keyword evidence="3" id="KW-0699">rRNA-binding</keyword>
<dbReference type="PANTHER" id="PTHR11070:SF2">
    <property type="entry name" value="ATP-DEPENDENT DNA HELICASE SRS2"/>
    <property type="match status" value="1"/>
</dbReference>
<dbReference type="InterPro" id="IPR013986">
    <property type="entry name" value="DExx_box_DNA_helicase_dom_sf"/>
</dbReference>
<evidence type="ECO:0000256" key="14">
    <source>
        <dbReference type="ARBA" id="ARBA00034808"/>
    </source>
</evidence>
<dbReference type="GO" id="GO:0005524">
    <property type="term" value="F:ATP binding"/>
    <property type="evidence" value="ECO:0007669"/>
    <property type="project" value="UniProtKB-UniRule"/>
</dbReference>
<evidence type="ECO:0000256" key="17">
    <source>
        <dbReference type="ARBA" id="ARBA00035687"/>
    </source>
</evidence>
<dbReference type="GO" id="GO:0005840">
    <property type="term" value="C:ribosome"/>
    <property type="evidence" value="ECO:0007669"/>
    <property type="project" value="UniProtKB-KW"/>
</dbReference>
<keyword evidence="11" id="KW-0413">Isomerase</keyword>
<dbReference type="SUPFAM" id="SSF53092">
    <property type="entry name" value="Creatinase/prolidase N-terminal domain"/>
    <property type="match status" value="1"/>
</dbReference>
<evidence type="ECO:0000256" key="10">
    <source>
        <dbReference type="ARBA" id="ARBA00023125"/>
    </source>
</evidence>
<evidence type="ECO:0000256" key="6">
    <source>
        <dbReference type="ARBA" id="ARBA00022806"/>
    </source>
</evidence>
<keyword evidence="6 19" id="KW-0347">Helicase</keyword>
<comment type="catalytic activity">
    <reaction evidence="18">
        <text>ATP + H2O = ADP + phosphate + H(+)</text>
        <dbReference type="Rhea" id="RHEA:13065"/>
        <dbReference type="ChEBI" id="CHEBI:15377"/>
        <dbReference type="ChEBI" id="CHEBI:15378"/>
        <dbReference type="ChEBI" id="CHEBI:30616"/>
        <dbReference type="ChEBI" id="CHEBI:43474"/>
        <dbReference type="ChEBI" id="CHEBI:456216"/>
        <dbReference type="EC" id="5.6.2.4"/>
    </reaction>
</comment>
<keyword evidence="4 19" id="KW-0547">Nucleotide-binding</keyword>
<dbReference type="Gene3D" id="1.10.10.160">
    <property type="match status" value="1"/>
</dbReference>
<dbReference type="InterPro" id="IPR004498">
    <property type="entry name" value="Ribosomal_PrmA_MeTrfase"/>
</dbReference>
<dbReference type="InterPro" id="IPR042105">
    <property type="entry name" value="Ribosomal_bL31_sf"/>
</dbReference>
<feature type="domain" description="UvrD-like helicase C-terminal" evidence="21">
    <location>
        <begin position="562"/>
        <end position="834"/>
    </location>
</feature>
<dbReference type="OrthoDB" id="6729494at2759"/>
<evidence type="ECO:0000256" key="16">
    <source>
        <dbReference type="ARBA" id="ARBA00035529"/>
    </source>
</evidence>
<dbReference type="PROSITE" id="PS51198">
    <property type="entry name" value="UVRD_HELICASE_ATP_BIND"/>
    <property type="match status" value="1"/>
</dbReference>
<dbReference type="Gene3D" id="1.10.486.10">
    <property type="entry name" value="PCRA, domain 4"/>
    <property type="match status" value="1"/>
</dbReference>
<dbReference type="InterPro" id="IPR002150">
    <property type="entry name" value="Ribosomal_bL31"/>
</dbReference>
<evidence type="ECO:0000256" key="7">
    <source>
        <dbReference type="ARBA" id="ARBA00022840"/>
    </source>
</evidence>
<dbReference type="EC" id="5.6.2.4" evidence="14"/>
<evidence type="ECO:0000256" key="8">
    <source>
        <dbReference type="ARBA" id="ARBA00022884"/>
    </source>
</evidence>
<evidence type="ECO:0000256" key="9">
    <source>
        <dbReference type="ARBA" id="ARBA00022980"/>
    </source>
</evidence>
<dbReference type="GO" id="GO:0003677">
    <property type="term" value="F:DNA binding"/>
    <property type="evidence" value="ECO:0007669"/>
    <property type="project" value="UniProtKB-KW"/>
</dbReference>
<dbReference type="Gene3D" id="4.10.830.30">
    <property type="entry name" value="Ribosomal protein L31"/>
    <property type="match status" value="1"/>
</dbReference>
<dbReference type="CDD" id="cd18807">
    <property type="entry name" value="SF1_C_UvrD"/>
    <property type="match status" value="1"/>
</dbReference>
<dbReference type="HAMAP" id="MF_00501">
    <property type="entry name" value="Ribosomal_bL31_1"/>
    <property type="match status" value="1"/>
</dbReference>
<reference evidence="22 23" key="1">
    <citation type="submission" date="2015-04" db="EMBL/GenBank/DDBJ databases">
        <title>Lasius niger genome sequencing.</title>
        <authorList>
            <person name="Konorov E.A."/>
            <person name="Nikitin M.A."/>
            <person name="Kirill M.V."/>
            <person name="Chang P."/>
        </authorList>
    </citation>
    <scope>NUCLEOTIDE SEQUENCE [LARGE SCALE GENOMIC DNA]</scope>
    <source>
        <tissue evidence="22">Whole</tissue>
    </source>
</reference>
<dbReference type="InterPro" id="IPR027491">
    <property type="entry name" value="Ribosomal_bL31_A"/>
</dbReference>
<evidence type="ECO:0000256" key="4">
    <source>
        <dbReference type="ARBA" id="ARBA00022741"/>
    </source>
</evidence>
<dbReference type="InterPro" id="IPR010421">
    <property type="entry name" value="TrcR"/>
</dbReference>
<dbReference type="InterPro" id="IPR029149">
    <property type="entry name" value="Creatin/AminoP/Spt16_N"/>
</dbReference>
<evidence type="ECO:0000256" key="18">
    <source>
        <dbReference type="ARBA" id="ARBA00048988"/>
    </source>
</evidence>
<evidence type="ECO:0000259" key="20">
    <source>
        <dbReference type="PROSITE" id="PS51198"/>
    </source>
</evidence>
<dbReference type="HAMAP" id="MF_00735">
    <property type="entry name" value="Methyltr_PrmA"/>
    <property type="match status" value="1"/>
</dbReference>
<feature type="non-terminal residue" evidence="22">
    <location>
        <position position="1516"/>
    </location>
</feature>
<dbReference type="InterPro" id="IPR014017">
    <property type="entry name" value="DNA_helicase_UvrD-like_C"/>
</dbReference>
<dbReference type="NCBIfam" id="NF001809">
    <property type="entry name" value="PRK00528.1"/>
    <property type="match status" value="1"/>
</dbReference>
<dbReference type="PRINTS" id="PR01249">
    <property type="entry name" value="RIBOSOMALL31"/>
</dbReference>
<dbReference type="Pfam" id="PF16189">
    <property type="entry name" value="Creatinase_N_2"/>
    <property type="match status" value="1"/>
</dbReference>
<comment type="catalytic activity">
    <reaction evidence="13">
        <text>Couples ATP hydrolysis with the unwinding of duplex DNA by translocating in the 3'-5' direction.</text>
        <dbReference type="EC" id="5.6.2.4"/>
    </reaction>
</comment>
<dbReference type="CDD" id="cd02440">
    <property type="entry name" value="AdoMet_MTases"/>
    <property type="match status" value="1"/>
</dbReference>
<dbReference type="Gene3D" id="3.40.350.10">
    <property type="entry name" value="Creatinase/prolidase N-terminal domain"/>
    <property type="match status" value="2"/>
</dbReference>
<feature type="binding site" evidence="19">
    <location>
        <begin position="298"/>
        <end position="305"/>
    </location>
    <ligand>
        <name>ATP</name>
        <dbReference type="ChEBI" id="CHEBI:30616"/>
    </ligand>
</feature>
<dbReference type="GO" id="GO:0019843">
    <property type="term" value="F:rRNA binding"/>
    <property type="evidence" value="ECO:0007669"/>
    <property type="project" value="UniProtKB-KW"/>
</dbReference>
<keyword evidence="9" id="KW-0689">Ribosomal protein</keyword>
<keyword evidence="8" id="KW-0694">RNA-binding</keyword>
<dbReference type="Gene3D" id="3.40.50.300">
    <property type="entry name" value="P-loop containing nucleotide triphosphate hydrolases"/>
    <property type="match status" value="2"/>
</dbReference>
<dbReference type="PROSITE" id="PS01143">
    <property type="entry name" value="RIBOSOMAL_L31"/>
    <property type="match status" value="1"/>
</dbReference>
<dbReference type="CDD" id="cd17932">
    <property type="entry name" value="DEXQc_UvrD"/>
    <property type="match status" value="1"/>
</dbReference>
<evidence type="ECO:0000256" key="11">
    <source>
        <dbReference type="ARBA" id="ARBA00023235"/>
    </source>
</evidence>
<dbReference type="SUPFAM" id="SSF52540">
    <property type="entry name" value="P-loop containing nucleoside triphosphate hydrolases"/>
    <property type="match status" value="1"/>
</dbReference>
<dbReference type="SUPFAM" id="SSF143800">
    <property type="entry name" value="L28p-like"/>
    <property type="match status" value="1"/>
</dbReference>
<name>A0A0J7KGR0_LASNI</name>
<dbReference type="GO" id="GO:0005829">
    <property type="term" value="C:cytosol"/>
    <property type="evidence" value="ECO:0007669"/>
    <property type="project" value="TreeGrafter"/>
</dbReference>
<dbReference type="GO" id="GO:1990904">
    <property type="term" value="C:ribonucleoprotein complex"/>
    <property type="evidence" value="ECO:0007669"/>
    <property type="project" value="UniProtKB-KW"/>
</dbReference>
<dbReference type="InterPro" id="IPR000587">
    <property type="entry name" value="Creatinase_N"/>
</dbReference>
<proteinExistence type="inferred from homology"/>
<dbReference type="InterPro" id="IPR000212">
    <property type="entry name" value="DNA_helicase_UvrD/REP"/>
</dbReference>